<evidence type="ECO:0000256" key="1">
    <source>
        <dbReference type="ARBA" id="ARBA00023002"/>
    </source>
</evidence>
<reference evidence="4 5" key="1">
    <citation type="submission" date="2016-01" db="EMBL/GenBank/DDBJ databases">
        <title>Janibacter melonis strain CD11_4 genome sequencing and assembly.</title>
        <authorList>
            <person name="Nair G.R."/>
            <person name="Kaur G."/>
            <person name="Chander A.M."/>
            <person name="Mayilraj S."/>
        </authorList>
    </citation>
    <scope>NUCLEOTIDE SEQUENCE [LARGE SCALE GENOMIC DNA]</scope>
    <source>
        <strain evidence="4 5">CD11-4</strain>
    </source>
</reference>
<dbReference type="InterPro" id="IPR011766">
    <property type="entry name" value="TPP_enzyme_TPP-bd"/>
</dbReference>
<accession>A0A176Q9I6</accession>
<feature type="domain" description="Thiamine pyrophosphate enzyme TPP-binding" evidence="3">
    <location>
        <begin position="73"/>
        <end position="220"/>
    </location>
</feature>
<dbReference type="RefSeq" id="WP_068276896.1">
    <property type="nucleotide sequence ID" value="NZ_LQZG01000004.1"/>
</dbReference>
<evidence type="ECO:0000256" key="2">
    <source>
        <dbReference type="SAM" id="MobiDB-lite"/>
    </source>
</evidence>
<name>A0A176Q9I6_9MICO</name>
<dbReference type="GO" id="GO:0045333">
    <property type="term" value="P:cellular respiration"/>
    <property type="evidence" value="ECO:0007669"/>
    <property type="project" value="UniProtKB-ARBA"/>
</dbReference>
<organism evidence="4 5">
    <name type="scientific">Janibacter melonis</name>
    <dbReference type="NCBI Taxonomy" id="262209"/>
    <lineage>
        <taxon>Bacteria</taxon>
        <taxon>Bacillati</taxon>
        <taxon>Actinomycetota</taxon>
        <taxon>Actinomycetes</taxon>
        <taxon>Micrococcales</taxon>
        <taxon>Intrasporangiaceae</taxon>
        <taxon>Janibacter</taxon>
    </lineage>
</organism>
<dbReference type="AlphaFoldDB" id="A0A176Q9I6"/>
<evidence type="ECO:0000313" key="4">
    <source>
        <dbReference type="EMBL" id="OAB86329.1"/>
    </source>
</evidence>
<feature type="compositionally biased region" description="Basic and acidic residues" evidence="2">
    <location>
        <begin position="23"/>
        <end position="32"/>
    </location>
</feature>
<protein>
    <submittedName>
        <fullName evidence="4">2-oxoacid:ferredoxin oxidoreductase subunit beta</fullName>
    </submittedName>
</protein>
<dbReference type="Pfam" id="PF02775">
    <property type="entry name" value="TPP_enzyme_C"/>
    <property type="match status" value="1"/>
</dbReference>
<dbReference type="STRING" id="262209.AWH69_13370"/>
<dbReference type="InterPro" id="IPR029061">
    <property type="entry name" value="THDP-binding"/>
</dbReference>
<feature type="region of interest" description="Disordered" evidence="2">
    <location>
        <begin position="1"/>
        <end position="32"/>
    </location>
</feature>
<dbReference type="GO" id="GO:0030976">
    <property type="term" value="F:thiamine pyrophosphate binding"/>
    <property type="evidence" value="ECO:0007669"/>
    <property type="project" value="InterPro"/>
</dbReference>
<dbReference type="PANTHER" id="PTHR48084:SF4">
    <property type="entry name" value="2-OXOGLUTARATE OXIDOREDUCTASE SUBUNIT KORB"/>
    <property type="match status" value="1"/>
</dbReference>
<dbReference type="EMBL" id="LQZG01000004">
    <property type="protein sequence ID" value="OAB86329.1"/>
    <property type="molecule type" value="Genomic_DNA"/>
</dbReference>
<dbReference type="SUPFAM" id="SSF52518">
    <property type="entry name" value="Thiamin diphosphate-binding fold (THDP-binding)"/>
    <property type="match status" value="1"/>
</dbReference>
<evidence type="ECO:0000259" key="3">
    <source>
        <dbReference type="Pfam" id="PF02775"/>
    </source>
</evidence>
<dbReference type="PANTHER" id="PTHR48084">
    <property type="entry name" value="2-OXOGLUTARATE OXIDOREDUCTASE SUBUNIT KORB-RELATED"/>
    <property type="match status" value="1"/>
</dbReference>
<dbReference type="GO" id="GO:0000287">
    <property type="term" value="F:magnesium ion binding"/>
    <property type="evidence" value="ECO:0007669"/>
    <property type="project" value="UniProtKB-ARBA"/>
</dbReference>
<dbReference type="InterPro" id="IPR051457">
    <property type="entry name" value="2-oxoacid:Fd_oxidoreductase"/>
</dbReference>
<dbReference type="CDD" id="cd03375">
    <property type="entry name" value="TPP_OGFOR"/>
    <property type="match status" value="1"/>
</dbReference>
<sequence>MSIDLGIPTTARGTDGVPALGEDDARQTKRDFTSDQEVRWCPGCGDYAILAAVQGFLPELGLRRENIVFVSGIGCSSRFPYYLDTYGMHSIHGRAPAIATGLATSREDLSVWVVTGDGDALSIGGNHLIHALRRNVNMTILLFNNKIYGLTKGQYSPTSDPGTVTKSSPMGSLDAPFNPVSLALGAEATFVARTMDSDRKHLTSVLKAAAQHRGTSLVEIYQNCPIFNDGAFELIKDRDQQQARLVHLVDGEPVTAGDAEARQVLVRGESGGVEFVPEGEISAKGWADRVVVHDPAAPDPSQAFAISRLDSTAMTHVPMGIFRDVERPTYDDQVRAQVSSAVEVAGGPADDAALTELLHGHDTWSVLVDPSVTEAEDGGPEES</sequence>
<evidence type="ECO:0000313" key="5">
    <source>
        <dbReference type="Proteomes" id="UP000076976"/>
    </source>
</evidence>
<gene>
    <name evidence="4" type="ORF">AWH69_13370</name>
</gene>
<dbReference type="Proteomes" id="UP000076976">
    <property type="component" value="Unassembled WGS sequence"/>
</dbReference>
<keyword evidence="1" id="KW-0560">Oxidoreductase</keyword>
<dbReference type="Gene3D" id="3.40.50.970">
    <property type="match status" value="1"/>
</dbReference>
<comment type="caution">
    <text evidence="4">The sequence shown here is derived from an EMBL/GenBank/DDBJ whole genome shotgun (WGS) entry which is preliminary data.</text>
</comment>
<keyword evidence="5" id="KW-1185">Reference proteome</keyword>
<dbReference type="GO" id="GO:0016625">
    <property type="term" value="F:oxidoreductase activity, acting on the aldehyde or oxo group of donors, iron-sulfur protein as acceptor"/>
    <property type="evidence" value="ECO:0007669"/>
    <property type="project" value="UniProtKB-ARBA"/>
</dbReference>
<proteinExistence type="predicted"/>